<evidence type="ECO:0000313" key="3">
    <source>
        <dbReference type="EMBL" id="SDH50684.1"/>
    </source>
</evidence>
<keyword evidence="4" id="KW-1185">Reference proteome</keyword>
<dbReference type="STRING" id="366584.SAMN05216377_12410"/>
<dbReference type="Pfam" id="PF01575">
    <property type="entry name" value="MaoC_dehydratas"/>
    <property type="match status" value="1"/>
</dbReference>
<comment type="similarity">
    <text evidence="1">Belongs to the enoyl-CoA hydratase/isomerase family.</text>
</comment>
<dbReference type="Gene3D" id="3.10.129.10">
    <property type="entry name" value="Hotdog Thioesterase"/>
    <property type="match status" value="1"/>
</dbReference>
<protein>
    <submittedName>
        <fullName evidence="3">Acyl dehydratase</fullName>
    </submittedName>
</protein>
<name>A0A1G8CZB6_PSEOR</name>
<dbReference type="EMBL" id="FNBE01000024">
    <property type="protein sequence ID" value="SDH50684.1"/>
    <property type="molecule type" value="Genomic_DNA"/>
</dbReference>
<dbReference type="InterPro" id="IPR002539">
    <property type="entry name" value="MaoC-like_dom"/>
</dbReference>
<dbReference type="RefSeq" id="WP_342741211.1">
    <property type="nucleotide sequence ID" value="NZ_FNBE01000024.1"/>
</dbReference>
<evidence type="ECO:0000259" key="2">
    <source>
        <dbReference type="Pfam" id="PF01575"/>
    </source>
</evidence>
<dbReference type="AlphaFoldDB" id="A0A1G8CZB6"/>
<sequence>MAEALTTTPVVVAGPAAALEMAGRDLGWSNWVLVDQQRVDAFAEATGDRQWIHVDPARAADGPYGVTVAHGFLTLSLSPLFMADLVAFEGFRMGVNYGVERVRFPAPVPVGGRVRGGARIASVREISGGVHIETVLTVEVEGQRKPACVATMVSRRYV</sequence>
<dbReference type="PANTHER" id="PTHR42993">
    <property type="entry name" value="MAOC-LIKE DEHYDRATASE DOMAIN-CONTAINING PROTEIN"/>
    <property type="match status" value="1"/>
</dbReference>
<evidence type="ECO:0000256" key="1">
    <source>
        <dbReference type="ARBA" id="ARBA00005254"/>
    </source>
</evidence>
<dbReference type="SUPFAM" id="SSF54637">
    <property type="entry name" value="Thioesterase/thiol ester dehydrase-isomerase"/>
    <property type="match status" value="1"/>
</dbReference>
<dbReference type="InterPro" id="IPR029069">
    <property type="entry name" value="HotDog_dom_sf"/>
</dbReference>
<accession>A0A1G8CZB6</accession>
<dbReference type="Proteomes" id="UP000198967">
    <property type="component" value="Unassembled WGS sequence"/>
</dbReference>
<proteinExistence type="inferred from homology"/>
<dbReference type="CDD" id="cd03450">
    <property type="entry name" value="NodN"/>
    <property type="match status" value="1"/>
</dbReference>
<organism evidence="3 4">
    <name type="scientific">Pseudonocardia oroxyli</name>
    <dbReference type="NCBI Taxonomy" id="366584"/>
    <lineage>
        <taxon>Bacteria</taxon>
        <taxon>Bacillati</taxon>
        <taxon>Actinomycetota</taxon>
        <taxon>Actinomycetes</taxon>
        <taxon>Pseudonocardiales</taxon>
        <taxon>Pseudonocardiaceae</taxon>
        <taxon>Pseudonocardia</taxon>
    </lineage>
</organism>
<feature type="domain" description="MaoC-like" evidence="2">
    <location>
        <begin position="22"/>
        <end position="135"/>
    </location>
</feature>
<evidence type="ECO:0000313" key="4">
    <source>
        <dbReference type="Proteomes" id="UP000198967"/>
    </source>
</evidence>
<dbReference type="InterPro" id="IPR039375">
    <property type="entry name" value="NodN-like"/>
</dbReference>
<dbReference type="PANTHER" id="PTHR42993:SF1">
    <property type="entry name" value="MAOC-LIKE DEHYDRATASE DOMAIN-CONTAINING PROTEIN"/>
    <property type="match status" value="1"/>
</dbReference>
<reference evidence="3 4" key="1">
    <citation type="submission" date="2016-10" db="EMBL/GenBank/DDBJ databases">
        <authorList>
            <person name="de Groot N.N."/>
        </authorList>
    </citation>
    <scope>NUCLEOTIDE SEQUENCE [LARGE SCALE GENOMIC DNA]</scope>
    <source>
        <strain evidence="3 4">CGMCC 4.3143</strain>
    </source>
</reference>
<gene>
    <name evidence="3" type="ORF">SAMN05216377_12410</name>
</gene>